<reference evidence="2 3" key="1">
    <citation type="journal article" date="2012" name="Int. J. Syst. Evol. Microbiol.">
        <title>Characterization of Tetragenococcus strains from sugar thick juice reveals a novel species, Tetragenococcus osmophilus sp. nov., and divides Tetragenococcus halophilus into two subspecies, T. halophilus subsp. halophilus subsp. nov. and T. halophilus subsp. flandriensis subsp. nov.</title>
        <authorList>
            <person name="Juste A."/>
            <person name="Van Trappen S."/>
            <person name="Verreth C."/>
            <person name="Cleenwerck I."/>
            <person name="De Vos P."/>
            <person name="Lievens B."/>
            <person name="Willems K.A."/>
        </authorList>
    </citation>
    <scope>NUCLEOTIDE SEQUENCE [LARGE SCALE GENOMIC DNA]</scope>
    <source>
        <strain evidence="2 3">LMG 26042</strain>
    </source>
</reference>
<evidence type="ECO:0000259" key="1">
    <source>
        <dbReference type="Pfam" id="PF01494"/>
    </source>
</evidence>
<feature type="domain" description="FAD-binding" evidence="1">
    <location>
        <begin position="5"/>
        <end position="321"/>
    </location>
</feature>
<evidence type="ECO:0000313" key="3">
    <source>
        <dbReference type="Proteomes" id="UP000280475"/>
    </source>
</evidence>
<name>A0A3G5FJY4_TETHA</name>
<proteinExistence type="predicted"/>
<dbReference type="AlphaFoldDB" id="A0A3G5FJY4"/>
<dbReference type="Pfam" id="PF01494">
    <property type="entry name" value="FAD_binding_3"/>
    <property type="match status" value="1"/>
</dbReference>
<accession>A0A3G5FJY4</accession>
<dbReference type="PANTHER" id="PTHR46865:SF2">
    <property type="entry name" value="MONOOXYGENASE"/>
    <property type="match status" value="1"/>
</dbReference>
<dbReference type="Gene3D" id="3.30.9.10">
    <property type="entry name" value="D-Amino Acid Oxidase, subunit A, domain 2"/>
    <property type="match status" value="1"/>
</dbReference>
<dbReference type="RefSeq" id="WP_103892592.1">
    <property type="nucleotide sequence ID" value="NZ_CP027768.1"/>
</dbReference>
<dbReference type="InterPro" id="IPR036188">
    <property type="entry name" value="FAD/NAD-bd_sf"/>
</dbReference>
<dbReference type="InterPro" id="IPR002938">
    <property type="entry name" value="FAD-bd"/>
</dbReference>
<dbReference type="PANTHER" id="PTHR46865">
    <property type="entry name" value="OXIDOREDUCTASE-RELATED"/>
    <property type="match status" value="1"/>
</dbReference>
<gene>
    <name evidence="2" type="ORF">C7H83_09400</name>
</gene>
<protein>
    <submittedName>
        <fullName evidence="2">Oxidoreductase</fullName>
    </submittedName>
</protein>
<dbReference type="EMBL" id="CP027768">
    <property type="protein sequence ID" value="AYW50662.1"/>
    <property type="molecule type" value="Genomic_DNA"/>
</dbReference>
<evidence type="ECO:0000313" key="2">
    <source>
        <dbReference type="EMBL" id="AYW50662.1"/>
    </source>
</evidence>
<dbReference type="SUPFAM" id="SSF51905">
    <property type="entry name" value="FAD/NAD(P)-binding domain"/>
    <property type="match status" value="1"/>
</dbReference>
<dbReference type="Gene3D" id="3.50.50.60">
    <property type="entry name" value="FAD/NAD(P)-binding domain"/>
    <property type="match status" value="1"/>
</dbReference>
<dbReference type="InterPro" id="IPR051704">
    <property type="entry name" value="FAD_aromatic-hydroxylase"/>
</dbReference>
<sequence>MENKKVLVSGASMAGLTSAYWLNENGFDVTIVERASKIRGGGYPIDVRGSAINIVQMMGIHEELNAQNLNNMKFNILDSQNNIISKFTDESMKDNKDIEIPRGDLTHALYKAVQEKNIKIIFNDSIKTIVALNNGVETELESGIKKQYDLVVGADGIHSNTRKLTFGEEENFTKYLGHCFTGFTMENYLDMHKEAVIYSEAGRTAIMYATENKESVHAFLVFSDEKEPFVNHRNIEKHKELVKNKFKNISGIVPKLLEALDKSEEIFFDTTTQVIMDDWSKDNIVLTGDAAHAPSFLTGQGSSLAIIGSYILANELKNKNNIDDALSNYEKVMKPLAEINQKAIENEGSFILYPKNEEEMEKRSIILKQLENMSTEDMEAHDMIDITRVIEYPNLSNQ</sequence>
<organism evidence="2 3">
    <name type="scientific">Tetragenococcus halophilus</name>
    <name type="common">Pediococcus halophilus</name>
    <dbReference type="NCBI Taxonomy" id="51669"/>
    <lineage>
        <taxon>Bacteria</taxon>
        <taxon>Bacillati</taxon>
        <taxon>Bacillota</taxon>
        <taxon>Bacilli</taxon>
        <taxon>Lactobacillales</taxon>
        <taxon>Enterococcaceae</taxon>
        <taxon>Tetragenococcus</taxon>
    </lineage>
</organism>
<dbReference type="Proteomes" id="UP000280475">
    <property type="component" value="Chromosome"/>
</dbReference>
<dbReference type="PRINTS" id="PR00420">
    <property type="entry name" value="RNGMNOXGNASE"/>
</dbReference>
<dbReference type="GO" id="GO:0071949">
    <property type="term" value="F:FAD binding"/>
    <property type="evidence" value="ECO:0007669"/>
    <property type="project" value="InterPro"/>
</dbReference>